<evidence type="ECO:0000256" key="2">
    <source>
        <dbReference type="ARBA" id="ARBA00022714"/>
    </source>
</evidence>
<evidence type="ECO:0000259" key="7">
    <source>
        <dbReference type="PROSITE" id="PS51085"/>
    </source>
</evidence>
<dbReference type="Pfam" id="PF00111">
    <property type="entry name" value="Fer2"/>
    <property type="match status" value="1"/>
</dbReference>
<keyword evidence="2" id="KW-0001">2Fe-2S</keyword>
<evidence type="ECO:0000313" key="8">
    <source>
        <dbReference type="EMBL" id="ORB61960.1"/>
    </source>
</evidence>
<feature type="domain" description="2Fe-2S ferredoxin-type" evidence="7">
    <location>
        <begin position="2"/>
        <end position="107"/>
    </location>
</feature>
<comment type="similarity">
    <text evidence="1">Belongs to the adrenodoxin/putidaredoxin family.</text>
</comment>
<dbReference type="AlphaFoldDB" id="A0A1X0JH47"/>
<sequence length="107" mass="11376">MPKVVFIALDGVQRVVDAHPGESVMAAAVRSGVPGIVGECGGNCSCATCHIYVDEEFAVYVGGPEEMEEDVLELGAAAERRESSRLSCQITMIESLDGLIVHIPEEQ</sequence>
<comment type="caution">
    <text evidence="8">The sequence shown here is derived from an EMBL/GenBank/DDBJ whole genome shotgun (WGS) entry which is preliminary data.</text>
</comment>
<gene>
    <name evidence="8" type="ORF">BST47_25835</name>
</gene>
<dbReference type="InterPro" id="IPR012675">
    <property type="entry name" value="Beta-grasp_dom_sf"/>
</dbReference>
<dbReference type="RefSeq" id="WP_083128677.1">
    <property type="nucleotide sequence ID" value="NZ_MVIM01000019.1"/>
</dbReference>
<evidence type="ECO:0000313" key="9">
    <source>
        <dbReference type="Proteomes" id="UP000192411"/>
    </source>
</evidence>
<dbReference type="InterPro" id="IPR001055">
    <property type="entry name" value="Adrenodoxin-like"/>
</dbReference>
<dbReference type="CDD" id="cd00207">
    <property type="entry name" value="fer2"/>
    <property type="match status" value="1"/>
</dbReference>
<dbReference type="EMBL" id="MVIM01000019">
    <property type="protein sequence ID" value="ORB61960.1"/>
    <property type="molecule type" value="Genomic_DNA"/>
</dbReference>
<dbReference type="PANTHER" id="PTHR23426:SF65">
    <property type="entry name" value="FERREDOXIN-2, MITOCHONDRIAL"/>
    <property type="match status" value="1"/>
</dbReference>
<proteinExistence type="inferred from homology"/>
<dbReference type="PROSITE" id="PS51085">
    <property type="entry name" value="2FE2S_FER_2"/>
    <property type="match status" value="1"/>
</dbReference>
<keyword evidence="3" id="KW-0479">Metal-binding</keyword>
<dbReference type="InterPro" id="IPR036010">
    <property type="entry name" value="2Fe-2S_ferredoxin-like_sf"/>
</dbReference>
<dbReference type="InterPro" id="IPR001041">
    <property type="entry name" value="2Fe-2S_ferredoxin-type"/>
</dbReference>
<dbReference type="STRING" id="75922.BST47_25835"/>
<protein>
    <submittedName>
        <fullName evidence="8">(2Fe-2S)-binding protein</fullName>
    </submittedName>
</protein>
<dbReference type="Proteomes" id="UP000192411">
    <property type="component" value="Unassembled WGS sequence"/>
</dbReference>
<keyword evidence="9" id="KW-1185">Reference proteome</keyword>
<evidence type="ECO:0000256" key="6">
    <source>
        <dbReference type="ARBA" id="ARBA00034078"/>
    </source>
</evidence>
<evidence type="ECO:0000256" key="4">
    <source>
        <dbReference type="ARBA" id="ARBA00023004"/>
    </source>
</evidence>
<dbReference type="GO" id="GO:0009055">
    <property type="term" value="F:electron transfer activity"/>
    <property type="evidence" value="ECO:0007669"/>
    <property type="project" value="TreeGrafter"/>
</dbReference>
<dbReference type="GO" id="GO:0046872">
    <property type="term" value="F:metal ion binding"/>
    <property type="evidence" value="ECO:0007669"/>
    <property type="project" value="UniProtKB-KW"/>
</dbReference>
<evidence type="ECO:0000256" key="3">
    <source>
        <dbReference type="ARBA" id="ARBA00022723"/>
    </source>
</evidence>
<dbReference type="PANTHER" id="PTHR23426">
    <property type="entry name" value="FERREDOXIN/ADRENODOXIN"/>
    <property type="match status" value="1"/>
</dbReference>
<keyword evidence="4" id="KW-0408">Iron</keyword>
<dbReference type="Gene3D" id="3.10.20.30">
    <property type="match status" value="1"/>
</dbReference>
<keyword evidence="5" id="KW-0411">Iron-sulfur</keyword>
<evidence type="ECO:0000256" key="1">
    <source>
        <dbReference type="ARBA" id="ARBA00010914"/>
    </source>
</evidence>
<dbReference type="GO" id="GO:0005829">
    <property type="term" value="C:cytosol"/>
    <property type="evidence" value="ECO:0007669"/>
    <property type="project" value="TreeGrafter"/>
</dbReference>
<dbReference type="OrthoDB" id="9799640at2"/>
<name>A0A1X0JH47_9MYCO</name>
<reference evidence="8 9" key="1">
    <citation type="submission" date="2017-02" db="EMBL/GenBank/DDBJ databases">
        <title>The new phylogeny of genus Mycobacterium.</title>
        <authorList>
            <person name="Tortoli E."/>
            <person name="Trovato A."/>
            <person name="Cirillo D.M."/>
        </authorList>
    </citation>
    <scope>NUCLEOTIDE SEQUENCE [LARGE SCALE GENOMIC DNA]</scope>
    <source>
        <strain evidence="8 9">DSM 44338</strain>
    </source>
</reference>
<organism evidence="8 9">
    <name type="scientific">Mycolicibacterium tusciae</name>
    <dbReference type="NCBI Taxonomy" id="75922"/>
    <lineage>
        <taxon>Bacteria</taxon>
        <taxon>Bacillati</taxon>
        <taxon>Actinomycetota</taxon>
        <taxon>Actinomycetes</taxon>
        <taxon>Mycobacteriales</taxon>
        <taxon>Mycobacteriaceae</taxon>
        <taxon>Mycolicibacterium</taxon>
    </lineage>
</organism>
<dbReference type="SUPFAM" id="SSF54292">
    <property type="entry name" value="2Fe-2S ferredoxin-like"/>
    <property type="match status" value="1"/>
</dbReference>
<accession>A0A1X0JH47</accession>
<dbReference type="GO" id="GO:0051537">
    <property type="term" value="F:2 iron, 2 sulfur cluster binding"/>
    <property type="evidence" value="ECO:0007669"/>
    <property type="project" value="UniProtKB-KW"/>
</dbReference>
<evidence type="ECO:0000256" key="5">
    <source>
        <dbReference type="ARBA" id="ARBA00023014"/>
    </source>
</evidence>
<comment type="cofactor">
    <cofactor evidence="6">
        <name>[2Fe-2S] cluster</name>
        <dbReference type="ChEBI" id="CHEBI:190135"/>
    </cofactor>
</comment>
<dbReference type="GO" id="GO:0140647">
    <property type="term" value="P:P450-containing electron transport chain"/>
    <property type="evidence" value="ECO:0007669"/>
    <property type="project" value="InterPro"/>
</dbReference>